<dbReference type="PROSITE" id="PS50206">
    <property type="entry name" value="RHODANESE_3"/>
    <property type="match status" value="1"/>
</dbReference>
<dbReference type="InterPro" id="IPR036873">
    <property type="entry name" value="Rhodanese-like_dom_sf"/>
</dbReference>
<dbReference type="PANTHER" id="PTHR44086">
    <property type="entry name" value="THIOSULFATE SULFURTRANSFERASE RDL2, MITOCHONDRIAL-RELATED"/>
    <property type="match status" value="1"/>
</dbReference>
<dbReference type="Pfam" id="PF00581">
    <property type="entry name" value="Rhodanese"/>
    <property type="match status" value="1"/>
</dbReference>
<dbReference type="SMART" id="SM00450">
    <property type="entry name" value="RHOD"/>
    <property type="match status" value="1"/>
</dbReference>
<organism evidence="2 3">
    <name type="scientific">Igneacidithiobacillus copahuensis</name>
    <dbReference type="NCBI Taxonomy" id="2724909"/>
    <lineage>
        <taxon>Bacteria</taxon>
        <taxon>Pseudomonadati</taxon>
        <taxon>Pseudomonadota</taxon>
        <taxon>Acidithiobacillia</taxon>
        <taxon>Acidithiobacillales</taxon>
        <taxon>Acidithiobacillaceae</taxon>
        <taxon>Igneacidithiobacillus</taxon>
    </lineage>
</organism>
<evidence type="ECO:0000259" key="1">
    <source>
        <dbReference type="PROSITE" id="PS50206"/>
    </source>
</evidence>
<proteinExistence type="predicted"/>
<gene>
    <name evidence="2" type="ORF">HFQ13_07225</name>
</gene>
<dbReference type="Gene3D" id="3.40.250.10">
    <property type="entry name" value="Rhodanese-like domain"/>
    <property type="match status" value="1"/>
</dbReference>
<dbReference type="InterPro" id="IPR001763">
    <property type="entry name" value="Rhodanese-like_dom"/>
</dbReference>
<dbReference type="EMBL" id="JAAXYO010000090">
    <property type="protein sequence ID" value="MBU2787994.1"/>
    <property type="molecule type" value="Genomic_DNA"/>
</dbReference>
<dbReference type="GO" id="GO:0004792">
    <property type="term" value="F:thiosulfate-cyanide sulfurtransferase activity"/>
    <property type="evidence" value="ECO:0007669"/>
    <property type="project" value="TreeGrafter"/>
</dbReference>
<dbReference type="Proteomes" id="UP001197378">
    <property type="component" value="Unassembled WGS sequence"/>
</dbReference>
<accession>A0AAE2YPI6</accession>
<dbReference type="AlphaFoldDB" id="A0AAE2YPI6"/>
<dbReference type="CDD" id="cd00158">
    <property type="entry name" value="RHOD"/>
    <property type="match status" value="1"/>
</dbReference>
<reference evidence="2" key="1">
    <citation type="journal article" date="2021" name="ISME J.">
        <title>Genomic evolution of the class Acidithiobacillia: deep-branching Proteobacteria living in extreme acidic conditions.</title>
        <authorList>
            <person name="Moya-Beltran A."/>
            <person name="Beard S."/>
            <person name="Rojas-Villalobos C."/>
            <person name="Issotta F."/>
            <person name="Gallardo Y."/>
            <person name="Ulloa R."/>
            <person name="Giaveno A."/>
            <person name="Degli Esposti M."/>
            <person name="Johnson D.B."/>
            <person name="Quatrini R."/>
        </authorList>
    </citation>
    <scope>NUCLEOTIDE SEQUENCE</scope>
    <source>
        <strain evidence="2">VAN18-1</strain>
    </source>
</reference>
<evidence type="ECO:0000313" key="3">
    <source>
        <dbReference type="Proteomes" id="UP001197378"/>
    </source>
</evidence>
<name>A0AAE2YPI6_9PROT</name>
<comment type="caution">
    <text evidence="2">The sequence shown here is derived from an EMBL/GenBank/DDBJ whole genome shotgun (WGS) entry which is preliminary data.</text>
</comment>
<sequence>MAKSLADFIREARAQISEVDCDVVEEWLDAGEDVLIVDVREAEDFHRARLPGAHHVPRGHLEALADLEYGKAHPELSRARERRVLLYCDSGTRSAFAAVTLAQMGFARVYSLTGGMVVWEAEDKPIES</sequence>
<evidence type="ECO:0000313" key="2">
    <source>
        <dbReference type="EMBL" id="MBU2787994.1"/>
    </source>
</evidence>
<dbReference type="RefSeq" id="WP_215872638.1">
    <property type="nucleotide sequence ID" value="NZ_JAAXYO010000090.1"/>
</dbReference>
<feature type="domain" description="Rhodanese" evidence="1">
    <location>
        <begin position="30"/>
        <end position="128"/>
    </location>
</feature>
<keyword evidence="3" id="KW-1185">Reference proteome</keyword>
<dbReference type="PANTHER" id="PTHR44086:SF10">
    <property type="entry name" value="THIOSULFATE SULFURTRANSFERASE_RHODANESE-LIKE DOMAIN-CONTAINING PROTEIN 3"/>
    <property type="match status" value="1"/>
</dbReference>
<protein>
    <submittedName>
        <fullName evidence="2">Rhodanese-like domain-containing protein</fullName>
    </submittedName>
</protein>
<dbReference type="SUPFAM" id="SSF52821">
    <property type="entry name" value="Rhodanese/Cell cycle control phosphatase"/>
    <property type="match status" value="1"/>
</dbReference>